<keyword evidence="2" id="KW-1185">Reference proteome</keyword>
<dbReference type="EMBL" id="JBIALX010000002">
    <property type="protein sequence ID" value="MFF0452823.1"/>
    <property type="molecule type" value="Genomic_DNA"/>
</dbReference>
<accession>A0ABW6NCM1</accession>
<reference evidence="1 2" key="1">
    <citation type="submission" date="2024-10" db="EMBL/GenBank/DDBJ databases">
        <title>The Natural Products Discovery Center: Release of the First 8490 Sequenced Strains for Exploring Actinobacteria Biosynthetic Diversity.</title>
        <authorList>
            <person name="Kalkreuter E."/>
            <person name="Kautsar S.A."/>
            <person name="Yang D."/>
            <person name="Bader C.D."/>
            <person name="Teijaro C.N."/>
            <person name="Fluegel L."/>
            <person name="Davis C.M."/>
            <person name="Simpson J.R."/>
            <person name="Lauterbach L."/>
            <person name="Steele A.D."/>
            <person name="Gui C."/>
            <person name="Meng S."/>
            <person name="Li G."/>
            <person name="Viehrig K."/>
            <person name="Ye F."/>
            <person name="Su P."/>
            <person name="Kiefer A.F."/>
            <person name="Nichols A."/>
            <person name="Cepeda A.J."/>
            <person name="Yan W."/>
            <person name="Fan B."/>
            <person name="Jiang Y."/>
            <person name="Adhikari A."/>
            <person name="Zheng C.-J."/>
            <person name="Schuster L."/>
            <person name="Cowan T.M."/>
            <person name="Smanski M.J."/>
            <person name="Chevrette M.G."/>
            <person name="De Carvalho L.P.S."/>
            <person name="Shen B."/>
        </authorList>
    </citation>
    <scope>NUCLEOTIDE SEQUENCE [LARGE SCALE GENOMIC DNA]</scope>
    <source>
        <strain evidence="1 2">NPDC004550</strain>
    </source>
</reference>
<proteinExistence type="predicted"/>
<comment type="caution">
    <text evidence="1">The sequence shown here is derived from an EMBL/GenBank/DDBJ whole genome shotgun (WGS) entry which is preliminary data.</text>
</comment>
<dbReference type="RefSeq" id="WP_387249526.1">
    <property type="nucleotide sequence ID" value="NZ_JBIALX010000002.1"/>
</dbReference>
<dbReference type="Proteomes" id="UP001601521">
    <property type="component" value="Unassembled WGS sequence"/>
</dbReference>
<protein>
    <submittedName>
        <fullName evidence="1">Uncharacterized protein</fullName>
    </submittedName>
</protein>
<organism evidence="1 2">
    <name type="scientific">Nocardia africana</name>
    <dbReference type="NCBI Taxonomy" id="134964"/>
    <lineage>
        <taxon>Bacteria</taxon>
        <taxon>Bacillati</taxon>
        <taxon>Actinomycetota</taxon>
        <taxon>Actinomycetes</taxon>
        <taxon>Mycobacteriales</taxon>
        <taxon>Nocardiaceae</taxon>
        <taxon>Nocardia</taxon>
    </lineage>
</organism>
<evidence type="ECO:0000313" key="1">
    <source>
        <dbReference type="EMBL" id="MFF0452823.1"/>
    </source>
</evidence>
<gene>
    <name evidence="1" type="ORF">ACFYTH_05565</name>
</gene>
<evidence type="ECO:0000313" key="2">
    <source>
        <dbReference type="Proteomes" id="UP001601521"/>
    </source>
</evidence>
<sequence length="174" mass="19781">MNDSEILDAEYRAFIKALHPATVDTLVAVDTFWTKLYPSVVRVAEQDPEDGHGPDPLDLSETDLYGEWRYTIQPKLLTPVAGHPDPDVRNAAELLDRRLLNALFYMNPTHAARQEGEEVTVALDRGHDGLTELRRAIYHAPFRISRPEPDYTGRPIRREPLASVVVRESRRTRG</sequence>
<name>A0ABW6NCM1_9NOCA</name>